<dbReference type="OrthoDB" id="1008715at2759"/>
<evidence type="ECO:0000313" key="1">
    <source>
        <dbReference type="EMBL" id="KAH1047459.1"/>
    </source>
</evidence>
<gene>
    <name evidence="1" type="ORF">J1N35_038243</name>
</gene>
<keyword evidence="2" id="KW-1185">Reference proteome</keyword>
<reference evidence="1 2" key="1">
    <citation type="journal article" date="2021" name="Plant Biotechnol. J.">
        <title>Multi-omics assisted identification of the key and species-specific regulatory components of drought-tolerant mechanisms in Gossypium stocksii.</title>
        <authorList>
            <person name="Yu D."/>
            <person name="Ke L."/>
            <person name="Zhang D."/>
            <person name="Wu Y."/>
            <person name="Sun Y."/>
            <person name="Mei J."/>
            <person name="Sun J."/>
            <person name="Sun Y."/>
        </authorList>
    </citation>
    <scope>NUCLEOTIDE SEQUENCE [LARGE SCALE GENOMIC DNA]</scope>
    <source>
        <strain evidence="2">cv. E1</strain>
        <tissue evidence="1">Leaf</tissue>
    </source>
</reference>
<dbReference type="Proteomes" id="UP000828251">
    <property type="component" value="Unassembled WGS sequence"/>
</dbReference>
<dbReference type="AlphaFoldDB" id="A0A9D3UNG3"/>
<sequence length="103" mass="11335">MGQEITISVETLSSYLSITNKGDKHYTNSYATSLTKLNDYVGYDINIHDQENWVCKFDGKSSTTQASTVPLVAPQSSDAPRSSHEAYPALLTLSSPINSKLYK</sequence>
<dbReference type="EMBL" id="JAIQCV010000011">
    <property type="protein sequence ID" value="KAH1047459.1"/>
    <property type="molecule type" value="Genomic_DNA"/>
</dbReference>
<protein>
    <submittedName>
        <fullName evidence="1">Uncharacterized protein</fullName>
    </submittedName>
</protein>
<accession>A0A9D3UNG3</accession>
<evidence type="ECO:0000313" key="2">
    <source>
        <dbReference type="Proteomes" id="UP000828251"/>
    </source>
</evidence>
<feature type="non-terminal residue" evidence="1">
    <location>
        <position position="103"/>
    </location>
</feature>
<proteinExistence type="predicted"/>
<name>A0A9D3UNG3_9ROSI</name>
<organism evidence="1 2">
    <name type="scientific">Gossypium stocksii</name>
    <dbReference type="NCBI Taxonomy" id="47602"/>
    <lineage>
        <taxon>Eukaryota</taxon>
        <taxon>Viridiplantae</taxon>
        <taxon>Streptophyta</taxon>
        <taxon>Embryophyta</taxon>
        <taxon>Tracheophyta</taxon>
        <taxon>Spermatophyta</taxon>
        <taxon>Magnoliopsida</taxon>
        <taxon>eudicotyledons</taxon>
        <taxon>Gunneridae</taxon>
        <taxon>Pentapetalae</taxon>
        <taxon>rosids</taxon>
        <taxon>malvids</taxon>
        <taxon>Malvales</taxon>
        <taxon>Malvaceae</taxon>
        <taxon>Malvoideae</taxon>
        <taxon>Gossypium</taxon>
    </lineage>
</organism>
<comment type="caution">
    <text evidence="1">The sequence shown here is derived from an EMBL/GenBank/DDBJ whole genome shotgun (WGS) entry which is preliminary data.</text>
</comment>